<dbReference type="Proteomes" id="UP000001593">
    <property type="component" value="Unassembled WGS sequence"/>
</dbReference>
<feature type="transmembrane region" description="Helical" evidence="9">
    <location>
        <begin position="245"/>
        <end position="265"/>
    </location>
</feature>
<feature type="transmembrane region" description="Helical" evidence="9">
    <location>
        <begin position="207"/>
        <end position="225"/>
    </location>
</feature>
<evidence type="ECO:0000256" key="4">
    <source>
        <dbReference type="ARBA" id="ARBA00023040"/>
    </source>
</evidence>
<evidence type="ECO:0000259" key="10">
    <source>
        <dbReference type="PROSITE" id="PS50262"/>
    </source>
</evidence>
<dbReference type="InterPro" id="IPR017452">
    <property type="entry name" value="GPCR_Rhodpsn_7TM"/>
</dbReference>
<dbReference type="GO" id="GO:0071482">
    <property type="term" value="P:cellular response to light stimulus"/>
    <property type="evidence" value="ECO:0000318"/>
    <property type="project" value="GO_Central"/>
</dbReference>
<dbReference type="HOGENOM" id="CLU_009579_3_3_1"/>
<dbReference type="GO" id="GO:0008020">
    <property type="term" value="F:G protein-coupled photoreceptor activity"/>
    <property type="evidence" value="ECO:0000318"/>
    <property type="project" value="GO_Central"/>
</dbReference>
<dbReference type="InterPro" id="IPR000276">
    <property type="entry name" value="GPCR_Rhodpsn"/>
</dbReference>
<keyword evidence="5 9" id="KW-0472">Membrane</keyword>
<dbReference type="OMA" id="MSANATW"/>
<dbReference type="InParanoid" id="A7RST8"/>
<proteinExistence type="inferred from homology"/>
<accession>A7RST8</accession>
<reference evidence="11 12" key="1">
    <citation type="journal article" date="2007" name="Science">
        <title>Sea anemone genome reveals ancestral eumetazoan gene repertoire and genomic organization.</title>
        <authorList>
            <person name="Putnam N.H."/>
            <person name="Srivastava M."/>
            <person name="Hellsten U."/>
            <person name="Dirks B."/>
            <person name="Chapman J."/>
            <person name="Salamov A."/>
            <person name="Terry A."/>
            <person name="Shapiro H."/>
            <person name="Lindquist E."/>
            <person name="Kapitonov V.V."/>
            <person name="Jurka J."/>
            <person name="Genikhovich G."/>
            <person name="Grigoriev I.V."/>
            <person name="Lucas S.M."/>
            <person name="Steele R.E."/>
            <person name="Finnerty J.R."/>
            <person name="Technau U."/>
            <person name="Martindale M.Q."/>
            <person name="Rokhsar D.S."/>
        </authorList>
    </citation>
    <scope>NUCLEOTIDE SEQUENCE [LARGE SCALE GENOMIC DNA]</scope>
    <source>
        <strain evidence="12">CH2 X CH6</strain>
    </source>
</reference>
<feature type="transmembrane region" description="Helical" evidence="9">
    <location>
        <begin position="152"/>
        <end position="179"/>
    </location>
</feature>
<dbReference type="PROSITE" id="PS00237">
    <property type="entry name" value="G_PROTEIN_RECEP_F1_1"/>
    <property type="match status" value="1"/>
</dbReference>
<dbReference type="GO" id="GO:0005886">
    <property type="term" value="C:plasma membrane"/>
    <property type="evidence" value="ECO:0000318"/>
    <property type="project" value="GO_Central"/>
</dbReference>
<dbReference type="CDD" id="cd00637">
    <property type="entry name" value="7tm_classA_rhodopsin-like"/>
    <property type="match status" value="1"/>
</dbReference>
<dbReference type="PhylomeDB" id="A7RST8"/>
<dbReference type="PRINTS" id="PR00237">
    <property type="entry name" value="GPCRRHODOPSN"/>
</dbReference>
<dbReference type="PANTHER" id="PTHR24240">
    <property type="entry name" value="OPSIN"/>
    <property type="match status" value="1"/>
</dbReference>
<dbReference type="eggNOG" id="KOG3656">
    <property type="taxonomic scope" value="Eukaryota"/>
</dbReference>
<gene>
    <name evidence="11" type="ORF">NEMVEDRAFT_v1g33581</name>
</gene>
<dbReference type="GO" id="GO:0007602">
    <property type="term" value="P:phototransduction"/>
    <property type="evidence" value="ECO:0000318"/>
    <property type="project" value="GO_Central"/>
</dbReference>
<feature type="non-terminal residue" evidence="11">
    <location>
        <position position="289"/>
    </location>
</feature>
<evidence type="ECO:0000256" key="3">
    <source>
        <dbReference type="ARBA" id="ARBA00022989"/>
    </source>
</evidence>
<feature type="transmembrane region" description="Helical" evidence="9">
    <location>
        <begin position="26"/>
        <end position="46"/>
    </location>
</feature>
<feature type="non-terminal residue" evidence="11">
    <location>
        <position position="1"/>
    </location>
</feature>
<feature type="transmembrane region" description="Helical" evidence="9">
    <location>
        <begin position="106"/>
        <end position="126"/>
    </location>
</feature>
<evidence type="ECO:0000256" key="7">
    <source>
        <dbReference type="ARBA" id="ARBA00023224"/>
    </source>
</evidence>
<dbReference type="AlphaFoldDB" id="A7RST8"/>
<dbReference type="PROSITE" id="PS50262">
    <property type="entry name" value="G_PROTEIN_RECEP_F1_2"/>
    <property type="match status" value="1"/>
</dbReference>
<comment type="similarity">
    <text evidence="8">Belongs to the G-protein coupled receptor 1 family.</text>
</comment>
<keyword evidence="4 8" id="KW-0297">G-protein coupled receptor</keyword>
<sequence>LSLFGNILICFVIIQTNGLRRNTTNVLIVGLAVSDILQALLGMPLTCGVLLTGKWIFGEFLCKVQGFWLLFLGFVSLHSMALTALNRYFCVVRPEMYRRLCTRKASLIKLSVVWVFALASVAIPQFSKNISFRFQANRAACFITLVDFTVNMVYTVFSLVVFIAPTLGIIVGCYTKVYMVIRQHKRRLRPAATVTRNRIISLEEIRATNMLFAIVLGFGSCWIPSILVELVDSSLPGGVVPRELYVTYIFLAFLSCAINPILYSIMSRSFRRATMHALRSCCILGAVDD</sequence>
<dbReference type="Gene3D" id="1.20.1070.10">
    <property type="entry name" value="Rhodopsin 7-helix transmembrane proteins"/>
    <property type="match status" value="1"/>
</dbReference>
<keyword evidence="7 8" id="KW-0807">Transducer</keyword>
<evidence type="ECO:0000256" key="9">
    <source>
        <dbReference type="SAM" id="Phobius"/>
    </source>
</evidence>
<protein>
    <recommendedName>
        <fullName evidence="10">G-protein coupled receptors family 1 profile domain-containing protein</fullName>
    </recommendedName>
</protein>
<keyword evidence="3 9" id="KW-1133">Transmembrane helix</keyword>
<keyword evidence="6 8" id="KW-0675">Receptor</keyword>
<dbReference type="Pfam" id="PF00001">
    <property type="entry name" value="7tm_1"/>
    <property type="match status" value="1"/>
</dbReference>
<keyword evidence="2 8" id="KW-0812">Transmembrane</keyword>
<evidence type="ECO:0000313" key="11">
    <source>
        <dbReference type="EMBL" id="EDO45473.1"/>
    </source>
</evidence>
<dbReference type="SUPFAM" id="SSF81321">
    <property type="entry name" value="Family A G protein-coupled receptor-like"/>
    <property type="match status" value="1"/>
</dbReference>
<feature type="transmembrane region" description="Helical" evidence="9">
    <location>
        <begin position="66"/>
        <end position="85"/>
    </location>
</feature>
<dbReference type="STRING" id="45351.A7RST8"/>
<evidence type="ECO:0000313" key="12">
    <source>
        <dbReference type="Proteomes" id="UP000001593"/>
    </source>
</evidence>
<evidence type="ECO:0000256" key="1">
    <source>
        <dbReference type="ARBA" id="ARBA00004141"/>
    </source>
</evidence>
<organism evidence="11 12">
    <name type="scientific">Nematostella vectensis</name>
    <name type="common">Starlet sea anemone</name>
    <dbReference type="NCBI Taxonomy" id="45351"/>
    <lineage>
        <taxon>Eukaryota</taxon>
        <taxon>Metazoa</taxon>
        <taxon>Cnidaria</taxon>
        <taxon>Anthozoa</taxon>
        <taxon>Hexacorallia</taxon>
        <taxon>Actiniaria</taxon>
        <taxon>Edwardsiidae</taxon>
        <taxon>Nematostella</taxon>
    </lineage>
</organism>
<keyword evidence="12" id="KW-1185">Reference proteome</keyword>
<name>A7RST8_NEMVE</name>
<dbReference type="GO" id="GO:0007186">
    <property type="term" value="P:G protein-coupled receptor signaling pathway"/>
    <property type="evidence" value="ECO:0000318"/>
    <property type="project" value="GO_Central"/>
</dbReference>
<dbReference type="EMBL" id="DS469535">
    <property type="protein sequence ID" value="EDO45473.1"/>
    <property type="molecule type" value="Genomic_DNA"/>
</dbReference>
<evidence type="ECO:0000256" key="2">
    <source>
        <dbReference type="ARBA" id="ARBA00022692"/>
    </source>
</evidence>
<feature type="domain" description="G-protein coupled receptors family 1 profile" evidence="10">
    <location>
        <begin position="5"/>
        <end position="263"/>
    </location>
</feature>
<dbReference type="InterPro" id="IPR050125">
    <property type="entry name" value="GPCR_opsins"/>
</dbReference>
<evidence type="ECO:0000256" key="8">
    <source>
        <dbReference type="RuleBase" id="RU000688"/>
    </source>
</evidence>
<evidence type="ECO:0000256" key="5">
    <source>
        <dbReference type="ARBA" id="ARBA00023136"/>
    </source>
</evidence>
<evidence type="ECO:0000256" key="6">
    <source>
        <dbReference type="ARBA" id="ARBA00023170"/>
    </source>
</evidence>
<comment type="subcellular location">
    <subcellularLocation>
        <location evidence="1">Membrane</location>
        <topology evidence="1">Multi-pass membrane protein</topology>
    </subcellularLocation>
</comment>
<dbReference type="FunFam" id="1.20.1070.10:FF:000597">
    <property type="entry name" value="Predicted protein"/>
    <property type="match status" value="1"/>
</dbReference>